<protein>
    <submittedName>
        <fullName evidence="1">Uncharacterized protein</fullName>
    </submittedName>
</protein>
<accession>A0A0F9EXM7</accession>
<comment type="caution">
    <text evidence="1">The sequence shown here is derived from an EMBL/GenBank/DDBJ whole genome shotgun (WGS) entry which is preliminary data.</text>
</comment>
<gene>
    <name evidence="1" type="ORF">LCGC14_2021470</name>
</gene>
<dbReference type="AlphaFoldDB" id="A0A0F9EXM7"/>
<dbReference type="EMBL" id="LAZR01023354">
    <property type="protein sequence ID" value="KKL78779.1"/>
    <property type="molecule type" value="Genomic_DNA"/>
</dbReference>
<sequence length="73" mass="8356">MINLIVHRHYQTMDWDHETFEDAAADAIGQLDCDESYPVKILDGDKVLWEHDNLIGDALDVLREVAIKGGYKE</sequence>
<name>A0A0F9EXM7_9ZZZZ</name>
<reference evidence="1" key="1">
    <citation type="journal article" date="2015" name="Nature">
        <title>Complex archaea that bridge the gap between prokaryotes and eukaryotes.</title>
        <authorList>
            <person name="Spang A."/>
            <person name="Saw J.H."/>
            <person name="Jorgensen S.L."/>
            <person name="Zaremba-Niedzwiedzka K."/>
            <person name="Martijn J."/>
            <person name="Lind A.E."/>
            <person name="van Eijk R."/>
            <person name="Schleper C."/>
            <person name="Guy L."/>
            <person name="Ettema T.J."/>
        </authorList>
    </citation>
    <scope>NUCLEOTIDE SEQUENCE</scope>
</reference>
<evidence type="ECO:0000313" key="1">
    <source>
        <dbReference type="EMBL" id="KKL78779.1"/>
    </source>
</evidence>
<organism evidence="1">
    <name type="scientific">marine sediment metagenome</name>
    <dbReference type="NCBI Taxonomy" id="412755"/>
    <lineage>
        <taxon>unclassified sequences</taxon>
        <taxon>metagenomes</taxon>
        <taxon>ecological metagenomes</taxon>
    </lineage>
</organism>
<proteinExistence type="predicted"/>